<proteinExistence type="inferred from homology"/>
<evidence type="ECO:0000256" key="4">
    <source>
        <dbReference type="ARBA" id="ARBA00022676"/>
    </source>
</evidence>
<comment type="similarity">
    <text evidence="2">Belongs to the glycosyltransferase 41 family. O-GlcNAc transferase subfamily.</text>
</comment>
<dbReference type="EC" id="2.4.1.255" evidence="3"/>
<dbReference type="AlphaFoldDB" id="A0A1S7LIG1"/>
<dbReference type="Gene3D" id="3.40.50.11380">
    <property type="match status" value="1"/>
</dbReference>
<dbReference type="PROSITE" id="PS50005">
    <property type="entry name" value="TPR"/>
    <property type="match status" value="1"/>
</dbReference>
<dbReference type="PANTHER" id="PTHR44835">
    <property type="entry name" value="UDP-N-ACETYLGLUCOSAMINE--PEPTIDE N-ACETYLGLUCOSAMINYLTRANSFERASE SPINDLY-RELATED"/>
    <property type="match status" value="1"/>
</dbReference>
<gene>
    <name evidence="11" type="ORF">MAGMO_1708</name>
</gene>
<keyword evidence="5 11" id="KW-0808">Transferase</keyword>
<accession>A0A1S7LIG1</accession>
<evidence type="ECO:0000259" key="10">
    <source>
        <dbReference type="Pfam" id="PF13844"/>
    </source>
</evidence>
<feature type="domain" description="O-GlcNAc transferase C-terminal" evidence="10">
    <location>
        <begin position="498"/>
        <end position="560"/>
    </location>
</feature>
<dbReference type="SUPFAM" id="SSF48452">
    <property type="entry name" value="TPR-like"/>
    <property type="match status" value="2"/>
</dbReference>
<feature type="compositionally biased region" description="Low complexity" evidence="9">
    <location>
        <begin position="1002"/>
        <end position="1017"/>
    </location>
</feature>
<dbReference type="Gene3D" id="1.25.40.10">
    <property type="entry name" value="Tetratricopeptide repeat domain"/>
    <property type="match status" value="3"/>
</dbReference>
<dbReference type="InterPro" id="IPR029489">
    <property type="entry name" value="OGT/SEC/SPY_C"/>
</dbReference>
<dbReference type="Pfam" id="PF13844">
    <property type="entry name" value="Glyco_transf_41"/>
    <property type="match status" value="2"/>
</dbReference>
<feature type="repeat" description="TPR" evidence="8">
    <location>
        <begin position="278"/>
        <end position="311"/>
    </location>
</feature>
<comment type="pathway">
    <text evidence="1">Protein modification; protein glycosylation.</text>
</comment>
<dbReference type="SMART" id="SM00028">
    <property type="entry name" value="TPR"/>
    <property type="match status" value="6"/>
</dbReference>
<sequence length="1231" mass="136869">MNASVDKSSDALKRAIEHHRQDNASEAESGYRAIDPDDPTYPLAQVNLAVLLKAQGKPRSALEILKKIIQDPECPMPGHLNLGQLLLEQGQPQLAERTFAHAITQWDDQAVLWYGLGCAQRDQHKPQEAKRTFQKTARLKPGWLDVSLDLANVCRQLGQQGEANQLYTGVLAEETNNWKAHYGLARLHDDAGENNRFRYHFQKALDLCPDSVELMGLMAMTRMDDGRYKDALVLLRDALKADPKRLKLGIPLSNCLIRVGRGREAAPIIHKLTQSQDRVLLRQVAVLYQKMGQHDEALALLEKLVESDPDDDALQLHLCQCQLHSGQLSTASEVIDKARKHPENLPAWAMLQGELALLRGDSETAFALYYTLFEQDKLQEDAQLSKLAMISLYDDQLSDEEVARIHRVVAQRIEQNNHPCQSAPMLPSTALEGPLRVGYLLHREQSHHSILRFLTGLLQHQDKQLIHSYVYYTDPLHDEDIIAAKELAYRWRDVDGWNNQRLAAHMRKDGLHLLCDLQGHRDGNPLGVMALRPAPVQISLAGAPYATGLRSMDAIVVDEINYHDGKHIQETLRLPRSHFCFHPLTEQHPPPRSLSSEQRISFGALHEVKTLSSTTINLWIKLLQAIPQGRLVLMAKGFADESVRQSFQRRFADQGIGPDRLLLENALGRAENLRIYEQIDIALDPTPYNGTQTTFDALCMGVPVITLTGDRMVSKTGTSLLSAVGLDEWIAGSEEEYLAIATRWANQRDELLALKQQLRGRVEASPLCDWAGYSKALEQSLRNQLAQNATTITRDELESFGPQRSGKGRTFVLLLATLLVVLGTMHYGKLIPLLPDFSKLTQPSGPAIEAPPPQVEREPEPVPSQKPEEREELRTTPPGGEEALLYEEAQLIAPPAIVKPEGAEMTPQAEPQGQASRQTAPVVEKSVVEAPKVEAPAPTKAPQISGERVAIAAQQGAQQGAQKGAQKGAQQAPALAQSTTRAEATEAAAQAEATTPGRRATTEQAPSAPAPQAAAEPPLREPDRERLKQLLAQAKANLQARQLTWPPENNAFDKLNEVLKLQPGHPEALAGMEQMASRYQFLCREQIESGNRKKGLALCNKAKKLRSSFGLPQQPAAQEVAAIQPLSPEILRLLAEGDEKLRRDRLMWPKHDSAYSRYLNVLKLDADNSRALLGLKRISDRYADLCERDLKANKHKKARTFCGKAEEIVQKHGQGDLARIRSLQKRLPPPQ</sequence>
<evidence type="ECO:0000256" key="1">
    <source>
        <dbReference type="ARBA" id="ARBA00004922"/>
    </source>
</evidence>
<feature type="region of interest" description="Disordered" evidence="9">
    <location>
        <begin position="842"/>
        <end position="878"/>
    </location>
</feature>
<reference evidence="11" key="1">
    <citation type="submission" date="2015-04" db="EMBL/GenBank/DDBJ databases">
        <authorList>
            <person name="Syromyatnikov M.Y."/>
            <person name="Popov V.N."/>
        </authorList>
    </citation>
    <scope>NUCLEOTIDE SEQUENCE</scope>
    <source>
        <strain evidence="11">MO-1</strain>
    </source>
</reference>
<dbReference type="EMBL" id="LO017727">
    <property type="protein sequence ID" value="CRH05889.1"/>
    <property type="molecule type" value="Genomic_DNA"/>
</dbReference>
<dbReference type="Gene3D" id="3.40.50.2000">
    <property type="entry name" value="Glycogen Phosphorylase B"/>
    <property type="match status" value="1"/>
</dbReference>
<dbReference type="GO" id="GO:0097363">
    <property type="term" value="F:protein O-acetylglucosaminyltransferase activity"/>
    <property type="evidence" value="ECO:0007669"/>
    <property type="project" value="UniProtKB-EC"/>
</dbReference>
<feature type="region of interest" description="Disordered" evidence="9">
    <location>
        <begin position="903"/>
        <end position="1021"/>
    </location>
</feature>
<evidence type="ECO:0000256" key="7">
    <source>
        <dbReference type="ARBA" id="ARBA00022803"/>
    </source>
</evidence>
<dbReference type="InterPro" id="IPR019734">
    <property type="entry name" value="TPR_rpt"/>
</dbReference>
<dbReference type="InterPro" id="IPR011990">
    <property type="entry name" value="TPR-like_helical_dom_sf"/>
</dbReference>
<evidence type="ECO:0000256" key="5">
    <source>
        <dbReference type="ARBA" id="ARBA00022679"/>
    </source>
</evidence>
<keyword evidence="7 8" id="KW-0802">TPR repeat</keyword>
<evidence type="ECO:0000256" key="6">
    <source>
        <dbReference type="ARBA" id="ARBA00022737"/>
    </source>
</evidence>
<dbReference type="Pfam" id="PF13432">
    <property type="entry name" value="TPR_16"/>
    <property type="match status" value="1"/>
</dbReference>
<evidence type="ECO:0000256" key="3">
    <source>
        <dbReference type="ARBA" id="ARBA00011970"/>
    </source>
</evidence>
<name>A0A1S7LIG1_MAGMO</name>
<feature type="compositionally biased region" description="Low complexity" evidence="9">
    <location>
        <begin position="952"/>
        <end position="995"/>
    </location>
</feature>
<feature type="domain" description="O-GlcNAc transferase C-terminal" evidence="10">
    <location>
        <begin position="602"/>
        <end position="776"/>
    </location>
</feature>
<dbReference type="InterPro" id="IPR051939">
    <property type="entry name" value="Glycosyltr_41/O-GlcNAc_trsf"/>
</dbReference>
<dbReference type="PANTHER" id="PTHR44835:SF1">
    <property type="entry name" value="PROTEIN O-GLCNAC TRANSFERASE"/>
    <property type="match status" value="1"/>
</dbReference>
<evidence type="ECO:0000256" key="2">
    <source>
        <dbReference type="ARBA" id="ARBA00005386"/>
    </source>
</evidence>
<evidence type="ECO:0000256" key="8">
    <source>
        <dbReference type="PROSITE-ProRule" id="PRU00339"/>
    </source>
</evidence>
<organism evidence="11">
    <name type="scientific">Magnetococcus massalia (strain MO-1)</name>
    <dbReference type="NCBI Taxonomy" id="451514"/>
    <lineage>
        <taxon>Bacteria</taxon>
        <taxon>Pseudomonadati</taxon>
        <taxon>Pseudomonadota</taxon>
        <taxon>Magnetococcia</taxon>
        <taxon>Magnetococcales</taxon>
        <taxon>Magnetococcaceae</taxon>
        <taxon>Magnetococcus</taxon>
    </lineage>
</organism>
<protein>
    <recommendedName>
        <fullName evidence="3">protein O-GlcNAc transferase</fullName>
        <ecNumber evidence="3">2.4.1.255</ecNumber>
    </recommendedName>
</protein>
<evidence type="ECO:0000313" key="11">
    <source>
        <dbReference type="EMBL" id="CRH05889.1"/>
    </source>
</evidence>
<feature type="compositionally biased region" description="Polar residues" evidence="9">
    <location>
        <begin position="909"/>
        <end position="919"/>
    </location>
</feature>
<dbReference type="Pfam" id="PF14559">
    <property type="entry name" value="TPR_19"/>
    <property type="match status" value="2"/>
</dbReference>
<feature type="compositionally biased region" description="Basic and acidic residues" evidence="9">
    <location>
        <begin position="855"/>
        <end position="874"/>
    </location>
</feature>
<keyword evidence="4 11" id="KW-0328">Glycosyltransferase</keyword>
<keyword evidence="6" id="KW-0677">Repeat</keyword>
<evidence type="ECO:0000256" key="9">
    <source>
        <dbReference type="SAM" id="MobiDB-lite"/>
    </source>
</evidence>